<protein>
    <submittedName>
        <fullName evidence="2">Uncharacterized protein</fullName>
    </submittedName>
</protein>
<proteinExistence type="predicted"/>
<dbReference type="WBParaSite" id="ES5_v2.g27653.t1">
    <property type="protein sequence ID" value="ES5_v2.g27653.t1"/>
    <property type="gene ID" value="ES5_v2.g27653"/>
</dbReference>
<sequence length="137" mass="14945">MGNSCIKNAINSKNPDAYCQQPLNHYEQLNTDKDQIGDTVVDGIFKKSRVIFGQPAADIAANPVDWSEYGLSFQDVKRPCPEEFPAFETKDKNGKRASVENAKTISVSSQSKPESQNAKPSATEQQQSPAPTAPQST</sequence>
<evidence type="ECO:0000313" key="2">
    <source>
        <dbReference type="WBParaSite" id="ES5_v2.g27653.t1"/>
    </source>
</evidence>
<name>A0AC34GDF4_9BILA</name>
<organism evidence="1 2">
    <name type="scientific">Panagrolaimus sp. ES5</name>
    <dbReference type="NCBI Taxonomy" id="591445"/>
    <lineage>
        <taxon>Eukaryota</taxon>
        <taxon>Metazoa</taxon>
        <taxon>Ecdysozoa</taxon>
        <taxon>Nematoda</taxon>
        <taxon>Chromadorea</taxon>
        <taxon>Rhabditida</taxon>
        <taxon>Tylenchina</taxon>
        <taxon>Panagrolaimomorpha</taxon>
        <taxon>Panagrolaimoidea</taxon>
        <taxon>Panagrolaimidae</taxon>
        <taxon>Panagrolaimus</taxon>
    </lineage>
</organism>
<reference evidence="2" key="1">
    <citation type="submission" date="2022-11" db="UniProtKB">
        <authorList>
            <consortium name="WormBaseParasite"/>
        </authorList>
    </citation>
    <scope>IDENTIFICATION</scope>
</reference>
<accession>A0AC34GDF4</accession>
<dbReference type="Proteomes" id="UP000887579">
    <property type="component" value="Unplaced"/>
</dbReference>
<evidence type="ECO:0000313" key="1">
    <source>
        <dbReference type="Proteomes" id="UP000887579"/>
    </source>
</evidence>